<dbReference type="Pfam" id="PF04055">
    <property type="entry name" value="Radical_SAM"/>
    <property type="match status" value="1"/>
</dbReference>
<reference evidence="13 14" key="1">
    <citation type="journal article" date="2006" name="Science">
        <title>A small microbial genome: the end of a long symbiotic relationship?</title>
        <authorList>
            <person name="Perez-Brocal V."/>
            <person name="Gil R."/>
            <person name="Ramos S."/>
            <person name="Lamelas A."/>
            <person name="Postigo M."/>
            <person name="Michelena J.M."/>
            <person name="Silva F.J."/>
            <person name="Moya A."/>
            <person name="Latorre A."/>
        </authorList>
    </citation>
    <scope>NUCLEOTIDE SEQUENCE [LARGE SCALE GENOMIC DNA]</scope>
    <source>
        <strain evidence="14">Cc</strain>
    </source>
</reference>
<evidence type="ECO:0000256" key="5">
    <source>
        <dbReference type="ARBA" id="ARBA00022691"/>
    </source>
</evidence>
<name>Q056Y5_BUCCC</name>
<dbReference type="InterPro" id="IPR034505">
    <property type="entry name" value="Coproporphyrinogen-III_oxidase"/>
</dbReference>
<dbReference type="InterPro" id="IPR010723">
    <property type="entry name" value="HemN_C"/>
</dbReference>
<evidence type="ECO:0000256" key="9">
    <source>
        <dbReference type="ARBA" id="ARBA00023186"/>
    </source>
</evidence>
<keyword evidence="11" id="KW-0472">Membrane</keyword>
<keyword evidence="10" id="KW-0963">Cytoplasm</keyword>
<evidence type="ECO:0000256" key="4">
    <source>
        <dbReference type="ARBA" id="ARBA00022617"/>
    </source>
</evidence>
<evidence type="ECO:0000256" key="8">
    <source>
        <dbReference type="ARBA" id="ARBA00023014"/>
    </source>
</evidence>
<dbReference type="HOGENOM" id="CLU_027579_2_1_6"/>
<dbReference type="InterPro" id="IPR058240">
    <property type="entry name" value="rSAM_sf"/>
</dbReference>
<dbReference type="PROSITE" id="PS51918">
    <property type="entry name" value="RADICAL_SAM"/>
    <property type="match status" value="1"/>
</dbReference>
<evidence type="ECO:0000256" key="2">
    <source>
        <dbReference type="ARBA" id="ARBA00006100"/>
    </source>
</evidence>
<accession>Q056Y5</accession>
<protein>
    <recommendedName>
        <fullName evidence="3 10">Heme chaperone HemW</fullName>
    </recommendedName>
</protein>
<dbReference type="PANTHER" id="PTHR13932">
    <property type="entry name" value="COPROPORPHYRINIGEN III OXIDASE"/>
    <property type="match status" value="1"/>
</dbReference>
<feature type="domain" description="Radical SAM core" evidence="12">
    <location>
        <begin position="6"/>
        <end position="239"/>
    </location>
</feature>
<dbReference type="GO" id="GO:0005737">
    <property type="term" value="C:cytoplasm"/>
    <property type="evidence" value="ECO:0007669"/>
    <property type="project" value="UniProtKB-SubCell"/>
</dbReference>
<organism evidence="13 14">
    <name type="scientific">Buchnera aphidicola subsp. Cinara cedri (strain Cc)</name>
    <dbReference type="NCBI Taxonomy" id="372461"/>
    <lineage>
        <taxon>Bacteria</taxon>
        <taxon>Pseudomonadati</taxon>
        <taxon>Pseudomonadota</taxon>
        <taxon>Gammaproteobacteria</taxon>
        <taxon>Enterobacterales</taxon>
        <taxon>Erwiniaceae</taxon>
        <taxon>Buchnera</taxon>
    </lineage>
</organism>
<dbReference type="SFLD" id="SFLDS00029">
    <property type="entry name" value="Radical_SAM"/>
    <property type="match status" value="1"/>
</dbReference>
<dbReference type="GO" id="GO:0046872">
    <property type="term" value="F:metal ion binding"/>
    <property type="evidence" value="ECO:0007669"/>
    <property type="project" value="UniProtKB-UniRule"/>
</dbReference>
<dbReference type="NCBIfam" id="TIGR00539">
    <property type="entry name" value="hemN_rel"/>
    <property type="match status" value="1"/>
</dbReference>
<keyword evidence="4 10" id="KW-0349">Heme</keyword>
<dbReference type="SFLD" id="SFLDG01065">
    <property type="entry name" value="anaerobic_coproporphyrinogen-I"/>
    <property type="match status" value="1"/>
</dbReference>
<dbReference type="KEGG" id="bcc:BCc_361"/>
<feature type="transmembrane region" description="Helical" evidence="11">
    <location>
        <begin position="64"/>
        <end position="86"/>
    </location>
</feature>
<evidence type="ECO:0000313" key="13">
    <source>
        <dbReference type="EMBL" id="ABJ90814.1"/>
    </source>
</evidence>
<evidence type="ECO:0000259" key="12">
    <source>
        <dbReference type="PROSITE" id="PS51918"/>
    </source>
</evidence>
<dbReference type="STRING" id="372461.BCc_361"/>
<dbReference type="GO" id="GO:0004109">
    <property type="term" value="F:coproporphyrinogen oxidase activity"/>
    <property type="evidence" value="ECO:0007669"/>
    <property type="project" value="InterPro"/>
</dbReference>
<proteinExistence type="inferred from homology"/>
<dbReference type="EMBL" id="CP000263">
    <property type="protein sequence ID" value="ABJ90814.1"/>
    <property type="molecule type" value="Genomic_DNA"/>
</dbReference>
<keyword evidence="5 10" id="KW-0949">S-adenosyl-L-methionine</keyword>
<dbReference type="SMART" id="SM00729">
    <property type="entry name" value="Elp3"/>
    <property type="match status" value="1"/>
</dbReference>
<evidence type="ECO:0000256" key="10">
    <source>
        <dbReference type="RuleBase" id="RU364116"/>
    </source>
</evidence>
<dbReference type="SFLD" id="SFLDF00288">
    <property type="entry name" value="HemN-like__clustered_with_nucl"/>
    <property type="match status" value="1"/>
</dbReference>
<keyword evidence="9 10" id="KW-0143">Chaperone</keyword>
<comment type="cofactor">
    <cofactor evidence="1">
        <name>[4Fe-4S] cluster</name>
        <dbReference type="ChEBI" id="CHEBI:49883"/>
    </cofactor>
</comment>
<dbReference type="CDD" id="cd01335">
    <property type="entry name" value="Radical_SAM"/>
    <property type="match status" value="1"/>
</dbReference>
<dbReference type="eggNOG" id="COG0635">
    <property type="taxonomic scope" value="Bacteria"/>
</dbReference>
<sequence>MNKKKIYKLPPISLYIHIPWCIKKCPYCDFHSYKKSKKIFEKKYIKNLFQDFKNDKKKISKRKILSVFIGGGTPSLLKLSSIKYFIKKIKKKIIKSKKTEITIEINPDTINSNQLIKYYNFGINRTSIGVQTLNNNLLKKIERTHNKKKTIKLIKSTNKIKNRNLNIDIIYGLPEQSIQDSLNDLKIIINFKPEHISWYLLDIEPNTPFYTKNIKLPSLKKTRKMQKLGKELLIKSGYQQYEISSFARKKKYRCIHNLNYWNFGDYIGIGCGAHGKITKKNKDIVRTIKTKQDSQYIKKKYIQKKYIVSKKDIPFEFFLNKFRLLKPILHQDFENTTNIKKRKIKKKISIAEKHGFLQTKKKSWIITKHGKKKLNSLLSIFLK</sequence>
<dbReference type="Gene3D" id="3.20.20.70">
    <property type="entry name" value="Aldolase class I"/>
    <property type="match status" value="1"/>
</dbReference>
<evidence type="ECO:0000256" key="7">
    <source>
        <dbReference type="ARBA" id="ARBA00023004"/>
    </source>
</evidence>
<evidence type="ECO:0000256" key="3">
    <source>
        <dbReference type="ARBA" id="ARBA00017228"/>
    </source>
</evidence>
<dbReference type="PANTHER" id="PTHR13932:SF5">
    <property type="entry name" value="RADICAL S-ADENOSYL METHIONINE DOMAIN-CONTAINING PROTEIN 1, MITOCHONDRIAL"/>
    <property type="match status" value="1"/>
</dbReference>
<dbReference type="GO" id="GO:0006779">
    <property type="term" value="P:porphyrin-containing compound biosynthetic process"/>
    <property type="evidence" value="ECO:0007669"/>
    <property type="project" value="InterPro"/>
</dbReference>
<dbReference type="AlphaFoldDB" id="Q056Y5"/>
<comment type="function">
    <text evidence="10">Probably acts as a heme chaperone, transferring heme to an unknown acceptor. Binds one molecule of heme per monomer, possibly covalently. Binds 1 [4Fe-4S] cluster. The cluster is coordinated with 3 cysteines and an exchangeable S-adenosyl-L-methionine.</text>
</comment>
<comment type="subcellular location">
    <subcellularLocation>
        <location evidence="10">Cytoplasm</location>
    </subcellularLocation>
</comment>
<comment type="similarity">
    <text evidence="2">Belongs to the anaerobic coproporphyrinogen-III oxidase family. HemW subfamily.</text>
</comment>
<keyword evidence="11" id="KW-0812">Transmembrane</keyword>
<dbReference type="InterPro" id="IPR007197">
    <property type="entry name" value="rSAM"/>
</dbReference>
<keyword evidence="6 10" id="KW-0479">Metal-binding</keyword>
<dbReference type="InterPro" id="IPR013785">
    <property type="entry name" value="Aldolase_TIM"/>
</dbReference>
<dbReference type="Pfam" id="PF06969">
    <property type="entry name" value="HemN_C"/>
    <property type="match status" value="1"/>
</dbReference>
<dbReference type="SFLD" id="SFLDF00562">
    <property type="entry name" value="HemN-like__clustered_with_heat"/>
    <property type="match status" value="1"/>
</dbReference>
<evidence type="ECO:0000256" key="1">
    <source>
        <dbReference type="ARBA" id="ARBA00001966"/>
    </source>
</evidence>
<dbReference type="InterPro" id="IPR004559">
    <property type="entry name" value="HemW-like"/>
</dbReference>
<keyword evidence="10" id="KW-0004">4Fe-4S</keyword>
<gene>
    <name evidence="13" type="primary">yggW</name>
    <name evidence="13" type="ordered locus">BCc_361</name>
</gene>
<dbReference type="GO" id="GO:0051539">
    <property type="term" value="F:4 iron, 4 sulfur cluster binding"/>
    <property type="evidence" value="ECO:0007669"/>
    <property type="project" value="UniProtKB-UniRule"/>
</dbReference>
<keyword evidence="8 10" id="KW-0411">Iron-sulfur</keyword>
<evidence type="ECO:0000256" key="11">
    <source>
        <dbReference type="SAM" id="Phobius"/>
    </source>
</evidence>
<keyword evidence="14" id="KW-1185">Reference proteome</keyword>
<evidence type="ECO:0000313" key="14">
    <source>
        <dbReference type="Proteomes" id="UP000000669"/>
    </source>
</evidence>
<evidence type="ECO:0000256" key="6">
    <source>
        <dbReference type="ARBA" id="ARBA00022723"/>
    </source>
</evidence>
<dbReference type="SUPFAM" id="SSF102114">
    <property type="entry name" value="Radical SAM enzymes"/>
    <property type="match status" value="1"/>
</dbReference>
<keyword evidence="7 10" id="KW-0408">Iron</keyword>
<dbReference type="Proteomes" id="UP000000669">
    <property type="component" value="Chromosome"/>
</dbReference>
<keyword evidence="11" id="KW-1133">Transmembrane helix</keyword>
<dbReference type="InterPro" id="IPR006638">
    <property type="entry name" value="Elp3/MiaA/NifB-like_rSAM"/>
</dbReference>